<evidence type="ECO:0000313" key="10">
    <source>
        <dbReference type="Proteomes" id="UP000507222"/>
    </source>
</evidence>
<evidence type="ECO:0000256" key="1">
    <source>
        <dbReference type="ARBA" id="ARBA00004123"/>
    </source>
</evidence>
<dbReference type="GO" id="GO:0010193">
    <property type="term" value="P:response to ozone"/>
    <property type="evidence" value="ECO:0007669"/>
    <property type="project" value="UniProtKB-ARBA"/>
</dbReference>
<evidence type="ECO:0000256" key="2">
    <source>
        <dbReference type="ARBA" id="ARBA00023015"/>
    </source>
</evidence>
<comment type="subcellular location">
    <subcellularLocation>
        <location evidence="1">Nucleus</location>
    </subcellularLocation>
</comment>
<feature type="compositionally biased region" description="Polar residues" evidence="7">
    <location>
        <begin position="71"/>
        <end position="92"/>
    </location>
</feature>
<dbReference type="GO" id="GO:0009751">
    <property type="term" value="P:response to salicylic acid"/>
    <property type="evidence" value="ECO:0007669"/>
    <property type="project" value="UniProtKB-ARBA"/>
</dbReference>
<accession>A0A6J5U3G6</accession>
<reference evidence="9 10" key="1">
    <citation type="submission" date="2020-05" db="EMBL/GenBank/DDBJ databases">
        <authorList>
            <person name="Campoy J."/>
            <person name="Schneeberger K."/>
            <person name="Spophaly S."/>
        </authorList>
    </citation>
    <scope>NUCLEOTIDE SEQUENCE [LARGE SCALE GENOMIC DNA]</scope>
    <source>
        <strain evidence="9">PruArmRojPasFocal</strain>
    </source>
</reference>
<keyword evidence="3" id="KW-0238">DNA-binding</keyword>
<gene>
    <name evidence="9" type="ORF">CURHAP_LOCUS16253</name>
</gene>
<dbReference type="PROSITE" id="PS50811">
    <property type="entry name" value="WRKY"/>
    <property type="match status" value="1"/>
</dbReference>
<dbReference type="InterPro" id="IPR044810">
    <property type="entry name" value="WRKY_plant"/>
</dbReference>
<dbReference type="EMBL" id="CAEKDK010000002">
    <property type="protein sequence ID" value="CAB4270207.1"/>
    <property type="molecule type" value="Genomic_DNA"/>
</dbReference>
<dbReference type="FunFam" id="2.20.25.80:FF:000009">
    <property type="entry name" value="WRKY transcription factor 53"/>
    <property type="match status" value="1"/>
</dbReference>
<dbReference type="GO" id="GO:0010150">
    <property type="term" value="P:leaf senescence"/>
    <property type="evidence" value="ECO:0007669"/>
    <property type="project" value="UniProtKB-ARBA"/>
</dbReference>
<feature type="domain" description="WRKY" evidence="8">
    <location>
        <begin position="128"/>
        <end position="186"/>
    </location>
</feature>
<evidence type="ECO:0000256" key="3">
    <source>
        <dbReference type="ARBA" id="ARBA00023125"/>
    </source>
</evidence>
<dbReference type="GO" id="GO:0000976">
    <property type="term" value="F:transcription cis-regulatory region binding"/>
    <property type="evidence" value="ECO:0007669"/>
    <property type="project" value="TreeGrafter"/>
</dbReference>
<dbReference type="GO" id="GO:0005634">
    <property type="term" value="C:nucleus"/>
    <property type="evidence" value="ECO:0007669"/>
    <property type="project" value="UniProtKB-SubCell"/>
</dbReference>
<evidence type="ECO:0000313" key="9">
    <source>
        <dbReference type="EMBL" id="CAB4270207.1"/>
    </source>
</evidence>
<dbReference type="SMART" id="SM00774">
    <property type="entry name" value="WRKY"/>
    <property type="match status" value="1"/>
</dbReference>
<keyword evidence="5" id="KW-0539">Nucleus</keyword>
<dbReference type="InterPro" id="IPR036576">
    <property type="entry name" value="WRKY_dom_sf"/>
</dbReference>
<evidence type="ECO:0000256" key="7">
    <source>
        <dbReference type="SAM" id="MobiDB-lite"/>
    </source>
</evidence>
<comment type="similarity">
    <text evidence="6">Belongs to the WRKY group III family.</text>
</comment>
<dbReference type="Proteomes" id="UP000507222">
    <property type="component" value="Unassembled WGS sequence"/>
</dbReference>
<dbReference type="GO" id="GO:0042542">
    <property type="term" value="P:response to hydrogen peroxide"/>
    <property type="evidence" value="ECO:0007669"/>
    <property type="project" value="UniProtKB-ARBA"/>
</dbReference>
<evidence type="ECO:0000256" key="4">
    <source>
        <dbReference type="ARBA" id="ARBA00023163"/>
    </source>
</evidence>
<sequence>MEKRKSMEWEQKTLTSELTQGKELAKQLMNYLHPSASQEKRDFLISKILFSYEKALSLLKRDVGSDGESNHIPNTMLESPTSFGNGSPMSEISDQDCKNKNVFKKRKTMPRWTEEVKVCSGTGLDGSLDDGYSWRKYGQKDILGATYPRGYYRCTHRGTQGCLATKQVQKADADPSTMVVTYRGEHTCSQVLQLARSSALSLAKQASTGNQNATREAEKPKASQEMSFSFGAGLRVKTEDLDTREDDIFPSFSFPSTPIEPENVGDHIFCATLMENDLMDGYSPTFASPAATFEPDYLQATSSFGLGLDYVQTSESGLSEIISAPTSVTNSPIGDFGFSLDDLDFHHFENPESFAYES</sequence>
<protein>
    <recommendedName>
        <fullName evidence="8">WRKY domain-containing protein</fullName>
    </recommendedName>
</protein>
<keyword evidence="2" id="KW-0805">Transcription regulation</keyword>
<name>A0A6J5U3G6_PRUAR</name>
<feature type="region of interest" description="Disordered" evidence="7">
    <location>
        <begin position="64"/>
        <end position="95"/>
    </location>
</feature>
<evidence type="ECO:0000256" key="5">
    <source>
        <dbReference type="ARBA" id="ARBA00023242"/>
    </source>
</evidence>
<dbReference type="InterPro" id="IPR003657">
    <property type="entry name" value="WRKY_dom"/>
</dbReference>
<dbReference type="Pfam" id="PF03106">
    <property type="entry name" value="WRKY"/>
    <property type="match status" value="1"/>
</dbReference>
<evidence type="ECO:0000259" key="8">
    <source>
        <dbReference type="PROSITE" id="PS50811"/>
    </source>
</evidence>
<dbReference type="AlphaFoldDB" id="A0A6J5U3G6"/>
<organism evidence="9 10">
    <name type="scientific">Prunus armeniaca</name>
    <name type="common">Apricot</name>
    <name type="synonym">Armeniaca vulgaris</name>
    <dbReference type="NCBI Taxonomy" id="36596"/>
    <lineage>
        <taxon>Eukaryota</taxon>
        <taxon>Viridiplantae</taxon>
        <taxon>Streptophyta</taxon>
        <taxon>Embryophyta</taxon>
        <taxon>Tracheophyta</taxon>
        <taxon>Spermatophyta</taxon>
        <taxon>Magnoliopsida</taxon>
        <taxon>eudicotyledons</taxon>
        <taxon>Gunneridae</taxon>
        <taxon>Pentapetalae</taxon>
        <taxon>rosids</taxon>
        <taxon>fabids</taxon>
        <taxon>Rosales</taxon>
        <taxon>Rosaceae</taxon>
        <taxon>Amygdaloideae</taxon>
        <taxon>Amygdaleae</taxon>
        <taxon>Prunus</taxon>
    </lineage>
</organism>
<keyword evidence="4" id="KW-0804">Transcription</keyword>
<evidence type="ECO:0000256" key="6">
    <source>
        <dbReference type="ARBA" id="ARBA00060850"/>
    </source>
</evidence>
<proteinExistence type="inferred from homology"/>
<dbReference type="SUPFAM" id="SSF118290">
    <property type="entry name" value="WRKY DNA-binding domain"/>
    <property type="match status" value="1"/>
</dbReference>
<dbReference type="GO" id="GO:0003700">
    <property type="term" value="F:DNA-binding transcription factor activity"/>
    <property type="evidence" value="ECO:0007669"/>
    <property type="project" value="InterPro"/>
</dbReference>
<dbReference type="PANTHER" id="PTHR32096">
    <property type="entry name" value="WRKY TRANSCRIPTION FACTOR 30-RELATED-RELATED"/>
    <property type="match status" value="1"/>
</dbReference>
<dbReference type="Gene3D" id="2.20.25.80">
    <property type="entry name" value="WRKY domain"/>
    <property type="match status" value="1"/>
</dbReference>
<dbReference type="PANTHER" id="PTHR32096:SF133">
    <property type="entry name" value="WRKY TRANSCRIPTION FACTOR 41-RELATED"/>
    <property type="match status" value="1"/>
</dbReference>
<feature type="region of interest" description="Disordered" evidence="7">
    <location>
        <begin position="205"/>
        <end position="224"/>
    </location>
</feature>